<keyword evidence="3" id="KW-1185">Reference proteome</keyword>
<dbReference type="SUPFAM" id="SSF52540">
    <property type="entry name" value="P-loop containing nucleoside triphosphate hydrolases"/>
    <property type="match status" value="1"/>
</dbReference>
<protein>
    <recommendedName>
        <fullName evidence="1">SMEK domain-containing protein</fullName>
    </recommendedName>
</protein>
<organism evidence="2 3">
    <name type="scientific">Arachidicoccus soli</name>
    <dbReference type="NCBI Taxonomy" id="2341117"/>
    <lineage>
        <taxon>Bacteria</taxon>
        <taxon>Pseudomonadati</taxon>
        <taxon>Bacteroidota</taxon>
        <taxon>Chitinophagia</taxon>
        <taxon>Chitinophagales</taxon>
        <taxon>Chitinophagaceae</taxon>
        <taxon>Arachidicoccus</taxon>
    </lineage>
</organism>
<evidence type="ECO:0000313" key="2">
    <source>
        <dbReference type="EMBL" id="AYD47477.1"/>
    </source>
</evidence>
<accession>A0A386HNI3</accession>
<dbReference type="NCBIfam" id="NF033859">
    <property type="entry name" value="SMEK_N"/>
    <property type="match status" value="1"/>
</dbReference>
<reference evidence="2 3" key="1">
    <citation type="submission" date="2018-09" db="EMBL/GenBank/DDBJ databases">
        <title>Arachidicoccus sp. nov., a bacterium isolated from soil.</title>
        <authorList>
            <person name="Weon H.-Y."/>
            <person name="Kwon S.-W."/>
            <person name="Lee S.A."/>
        </authorList>
    </citation>
    <scope>NUCLEOTIDE SEQUENCE [LARGE SCALE GENOMIC DNA]</scope>
    <source>
        <strain evidence="2 3">KIS59-12</strain>
    </source>
</reference>
<evidence type="ECO:0000313" key="3">
    <source>
        <dbReference type="Proteomes" id="UP000266118"/>
    </source>
</evidence>
<sequence length="1416" mass="167040">MSSITHYDNIQKYLLQYADHIKQSNSRGLFSNTKHAENIFAEILNILFEWELVNANVEKSNQDSYDLIDAKRKICVQITSHTKPRQKYKITKETFFRNQPNTEIERFLILFINNKVSQSLLDNFKIGRTIFEGYDLKKLLDKIFHKCGIEELKKINSILQKEIAPIIISDTQSIKEEISPVSAIQVPKRSYSFSDDYMERKLISYNVHLRLQKDPYLPFKEPKTDFHSTLIDILNEEKENKDGCRIILLSIAGYGKTYEMEHAAGVFSQEKEKHYPIKSYLKDYQGQSIPELLSIYQPKWEQLLEDNLLLLLDGLDEIAPGLYAAFINHLNQFAEAKPKTNIILSSRYNFYDLVNNTLRNFDIYILDDFTETNIEEYIELKLHNRGNDFKRKLVRGKMRDYSRHPFYLSKLVRYFGTDEKAFPKNNAELFDKIIFEQYNTEKKKRNLVIKKEKLLSLMQHVAIAMTSMGRNSFDNDEMETLIPNAEDLEAIKHLSLINRHDVKKDAWSFEHKNLQEYLTATYLQTFSLRVVKQFITYPYDENTVQPHYLNTLSFLFSMVNIEEDFFKELFDWLTQKQPELLVRFEKDKMPAGKRFDAFTHILSYYKKNELGFYASSNFQISELAAFVDWDNQLLDFLEKEIFKKKTPDWFLCDCISLLSGCPKPYLLRSRIETLIIKSLDFPGRLPRIYGVCIGALKDLGWNNKNNFELILAKNIDMTDFVVRRPLVDFIAGTDYAEEYYDFFLKSVPIYEEGQEGMTYGMANESLAKQITEFKSAPALKATLQFILEHSAFLPVNAHSKEVHTNSNGLAKLLANCMESSKENIRIIGLVYRIYHKYPHFSFRDKDWFEPFYNFFSHTCGTQIIFNKLYRYHRKKSDVMHFADEVCCDFLLSEYETGKIDDSTFSMLRNVLSHVNHSLYVQFNEKLKTALNGKFYTPVKDFNYQEHQRLYKIKNQQMLLDKSCFLSEINEIFKILGKQSFTDDDLYIRKNEELFRFNDSIVKEWLFGMFSRKTPRTKAQILKMIETETQWNNFRIHKIEEWLSHASSNKIVLDKELMTFAKEWCKNEIHQIDFTNAIKQTKKSEYQFSFHAENVIRLYCLVNPEIEDPYLLKMLEADIGFYDNTNSNSLSKIIATIARNKHRLKQQILDNLKKGLVVPVLMNHFAICHEWGYYECLPELFNAITINAFLEDYNKKKLTEYYIKLGGSIKDFKGYVELPLIDNDRHFTSWNWFLIEELLSAETAFICDLLFTILKSKNYTDETNHYCAELLLRASRLEGLHYWSDWILIHLQQPFNIGNEKNTQQLGVSNYKNEAEILINMLIFSYEKNLNVRWPESIERAAIICLNEISVKGFEQMKFIETTIQKEMHKHKAEKFSKHLAFQREKILQNFYKKMSVSTNINEAILSLTKLNNIELI</sequence>
<dbReference type="InterPro" id="IPR047740">
    <property type="entry name" value="SMEK_dom"/>
</dbReference>
<dbReference type="Gene3D" id="3.40.50.300">
    <property type="entry name" value="P-loop containing nucleotide triphosphate hydrolases"/>
    <property type="match status" value="1"/>
</dbReference>
<name>A0A386HNI3_9BACT</name>
<evidence type="ECO:0000259" key="1">
    <source>
        <dbReference type="Pfam" id="PF21941"/>
    </source>
</evidence>
<dbReference type="OrthoDB" id="8450256at2"/>
<dbReference type="InterPro" id="IPR027417">
    <property type="entry name" value="P-loop_NTPase"/>
</dbReference>
<proteinExistence type="predicted"/>
<dbReference type="Pfam" id="PF21941">
    <property type="entry name" value="SMEK_N"/>
    <property type="match status" value="1"/>
</dbReference>
<dbReference type="KEGG" id="ark:D6B99_07580"/>
<dbReference type="EMBL" id="CP032489">
    <property type="protein sequence ID" value="AYD47477.1"/>
    <property type="molecule type" value="Genomic_DNA"/>
</dbReference>
<feature type="domain" description="SMEK" evidence="1">
    <location>
        <begin position="9"/>
        <end position="143"/>
    </location>
</feature>
<dbReference type="Proteomes" id="UP000266118">
    <property type="component" value="Chromosome"/>
</dbReference>
<dbReference type="RefSeq" id="WP_119986642.1">
    <property type="nucleotide sequence ID" value="NZ_CP032489.1"/>
</dbReference>
<gene>
    <name evidence="2" type="ORF">D6B99_07580</name>
</gene>